<gene>
    <name evidence="4" type="ORF">D5R93_09355</name>
</gene>
<organism evidence="4 5">
    <name type="scientific">Actinomyces lilanjuaniae</name>
    <dbReference type="NCBI Taxonomy" id="2321394"/>
    <lineage>
        <taxon>Bacteria</taxon>
        <taxon>Bacillati</taxon>
        <taxon>Actinomycetota</taxon>
        <taxon>Actinomycetes</taxon>
        <taxon>Actinomycetales</taxon>
        <taxon>Actinomycetaceae</taxon>
        <taxon>Actinomyces</taxon>
    </lineage>
</organism>
<sequence length="292" mass="32803">MTAPRLLVRVLGRVLPRSVLRVWRRFGFEGFGRGLFWVTDPLEWEPVVSEWLDPVRDRLAFSDTWYCLARSAMGNLFLWGRWRWGGWGRWGSARSTGSSSRRCWAGGSAWTTCAWWTPAPTWSCRPSGAWCAPFYHSGRSPGLRARGVEFELQLHGQYQVLAQVPAQDYLAAGDLFHQEGRKGAEATGRARRRLTDKLIEYGVRGFRWSQEQARGWAGEAVWKVAELHNQDQVLGGGPESARDVSGAPVPGDRGSAPPWGRRTPATRPWLTLPPGARPQRVGATCRWGSRSC</sequence>
<proteinExistence type="predicted"/>
<reference evidence="4 5" key="1">
    <citation type="submission" date="2018-09" db="EMBL/GenBank/DDBJ databases">
        <authorList>
            <person name="Li J."/>
        </authorList>
    </citation>
    <scope>NUCLEOTIDE SEQUENCE [LARGE SCALE GENOMIC DNA]</scope>
    <source>
        <strain evidence="4 5">2129</strain>
    </source>
</reference>
<protein>
    <recommendedName>
        <fullName evidence="6">GAD-related domain-containing protein</fullName>
    </recommendedName>
</protein>
<dbReference type="InterPro" id="IPR014983">
    <property type="entry name" value="GAD-rel"/>
</dbReference>
<evidence type="ECO:0000313" key="4">
    <source>
        <dbReference type="EMBL" id="AYD90155.1"/>
    </source>
</evidence>
<evidence type="ECO:0000259" key="2">
    <source>
        <dbReference type="Pfam" id="PF08887"/>
    </source>
</evidence>
<evidence type="ECO:0008006" key="6">
    <source>
        <dbReference type="Google" id="ProtNLM"/>
    </source>
</evidence>
<dbReference type="Pfam" id="PF08887">
    <property type="entry name" value="GAD-like"/>
    <property type="match status" value="1"/>
</dbReference>
<accession>A0ABM6Z498</accession>
<feature type="domain" description="Novel toxin 15" evidence="3">
    <location>
        <begin position="149"/>
        <end position="236"/>
    </location>
</feature>
<evidence type="ECO:0000259" key="3">
    <source>
        <dbReference type="Pfam" id="PF15604"/>
    </source>
</evidence>
<dbReference type="InterPro" id="IPR028949">
    <property type="entry name" value="Ntox15"/>
</dbReference>
<evidence type="ECO:0000313" key="5">
    <source>
        <dbReference type="Proteomes" id="UP000273001"/>
    </source>
</evidence>
<keyword evidence="5" id="KW-1185">Reference proteome</keyword>
<dbReference type="EMBL" id="CP032514">
    <property type="protein sequence ID" value="AYD90155.1"/>
    <property type="molecule type" value="Genomic_DNA"/>
</dbReference>
<dbReference type="RefSeq" id="WP_120204882.1">
    <property type="nucleotide sequence ID" value="NZ_CP032514.1"/>
</dbReference>
<feature type="region of interest" description="Disordered" evidence="1">
    <location>
        <begin position="232"/>
        <end position="268"/>
    </location>
</feature>
<name>A0ABM6Z498_9ACTO</name>
<feature type="domain" description="GAD-related" evidence="2">
    <location>
        <begin position="14"/>
        <end position="80"/>
    </location>
</feature>
<evidence type="ECO:0000256" key="1">
    <source>
        <dbReference type="SAM" id="MobiDB-lite"/>
    </source>
</evidence>
<dbReference type="Proteomes" id="UP000273001">
    <property type="component" value="Chromosome"/>
</dbReference>
<dbReference type="Pfam" id="PF15604">
    <property type="entry name" value="Ntox15"/>
    <property type="match status" value="1"/>
</dbReference>